<evidence type="ECO:0000313" key="10">
    <source>
        <dbReference type="Proteomes" id="UP000308133"/>
    </source>
</evidence>
<dbReference type="Pfam" id="PF10190">
    <property type="entry name" value="Tmemb_170"/>
    <property type="match status" value="1"/>
</dbReference>
<evidence type="ECO:0000256" key="2">
    <source>
        <dbReference type="ARBA" id="ARBA00006325"/>
    </source>
</evidence>
<dbReference type="OrthoDB" id="2131401at2759"/>
<proteinExistence type="inferred from homology"/>
<organism evidence="7 9">
    <name type="scientific">Elsinoe australis</name>
    <dbReference type="NCBI Taxonomy" id="40998"/>
    <lineage>
        <taxon>Eukaryota</taxon>
        <taxon>Fungi</taxon>
        <taxon>Dikarya</taxon>
        <taxon>Ascomycota</taxon>
        <taxon>Pezizomycotina</taxon>
        <taxon>Dothideomycetes</taxon>
        <taxon>Dothideomycetidae</taxon>
        <taxon>Myriangiales</taxon>
        <taxon>Elsinoaceae</taxon>
        <taxon>Elsinoe</taxon>
    </lineage>
</organism>
<keyword evidence="5 6" id="KW-0472">Membrane</keyword>
<sequence length="144" mass="16084">MSTDDFLKIVVNDRPLSYTPPPFPSLYWPFPVDGTQTYYLYDATSIWRFTLLWTIISVTGVHIIAALYACLIQWRNWKIIWVVPVIYTVIGGIEAIIAGNVVGALLGGVYTAGFFRMSTWIPFSWGVINALALILSSFAIQGGM</sequence>
<accession>A0A2P7ZY25</accession>
<keyword evidence="3 6" id="KW-0812">Transmembrane</keyword>
<comment type="subcellular location">
    <subcellularLocation>
        <location evidence="1">Membrane</location>
        <topology evidence="1">Multi-pass membrane protein</topology>
    </subcellularLocation>
</comment>
<feature type="transmembrane region" description="Helical" evidence="6">
    <location>
        <begin position="119"/>
        <end position="140"/>
    </location>
</feature>
<evidence type="ECO:0000256" key="5">
    <source>
        <dbReference type="ARBA" id="ARBA00023136"/>
    </source>
</evidence>
<keyword evidence="4 6" id="KW-1133">Transmembrane helix</keyword>
<evidence type="ECO:0000256" key="1">
    <source>
        <dbReference type="ARBA" id="ARBA00004141"/>
    </source>
</evidence>
<dbReference type="Proteomes" id="UP000308133">
    <property type="component" value="Unassembled WGS sequence"/>
</dbReference>
<comment type="similarity">
    <text evidence="2">Belongs to the TMEM170 family.</text>
</comment>
<protein>
    <recommendedName>
        <fullName evidence="11">Integral membrane protein</fullName>
    </recommendedName>
</protein>
<dbReference type="AlphaFoldDB" id="A0A2P7ZY25"/>
<reference evidence="8 10" key="2">
    <citation type="submission" date="2018-02" db="EMBL/GenBank/DDBJ databases">
        <title>Draft genome sequences of Elsinoe sp., causing black scab on jojoba.</title>
        <authorList>
            <person name="Stodart B."/>
            <person name="Jeffress S."/>
            <person name="Ash G."/>
            <person name="Arun Chinnappa K."/>
        </authorList>
    </citation>
    <scope>NUCLEOTIDE SEQUENCE [LARGE SCALE GENOMIC DNA]</scope>
    <source>
        <strain evidence="8 10">Hillstone_2</strain>
    </source>
</reference>
<evidence type="ECO:0000313" key="8">
    <source>
        <dbReference type="EMBL" id="TKX25454.1"/>
    </source>
</evidence>
<evidence type="ECO:0000256" key="4">
    <source>
        <dbReference type="ARBA" id="ARBA00022989"/>
    </source>
</evidence>
<dbReference type="GO" id="GO:0016020">
    <property type="term" value="C:membrane"/>
    <property type="evidence" value="ECO:0007669"/>
    <property type="project" value="UniProtKB-SubCell"/>
</dbReference>
<dbReference type="STRING" id="40998.A0A2P7ZY25"/>
<dbReference type="PANTHER" id="PTHR22779">
    <property type="entry name" value="SD17342P"/>
    <property type="match status" value="1"/>
</dbReference>
<feature type="transmembrane region" description="Helical" evidence="6">
    <location>
        <begin position="51"/>
        <end position="72"/>
    </location>
</feature>
<evidence type="ECO:0008006" key="11">
    <source>
        <dbReference type="Google" id="ProtNLM"/>
    </source>
</evidence>
<gene>
    <name evidence="7" type="ORF">B9Z65_3287</name>
    <name evidence="8" type="ORF">C1H76_2102</name>
</gene>
<dbReference type="EMBL" id="NHZQ01000102">
    <property type="protein sequence ID" value="PSK53087.1"/>
    <property type="molecule type" value="Genomic_DNA"/>
</dbReference>
<evidence type="ECO:0000256" key="3">
    <source>
        <dbReference type="ARBA" id="ARBA00022692"/>
    </source>
</evidence>
<feature type="transmembrane region" description="Helical" evidence="6">
    <location>
        <begin position="79"/>
        <end position="107"/>
    </location>
</feature>
<keyword evidence="9" id="KW-1185">Reference proteome</keyword>
<evidence type="ECO:0000313" key="9">
    <source>
        <dbReference type="Proteomes" id="UP000243723"/>
    </source>
</evidence>
<dbReference type="InterPro" id="IPR019334">
    <property type="entry name" value="TMEM170A/B/YPR153W-like"/>
</dbReference>
<comment type="caution">
    <text evidence="7">The sequence shown here is derived from an EMBL/GenBank/DDBJ whole genome shotgun (WGS) entry which is preliminary data.</text>
</comment>
<evidence type="ECO:0000256" key="6">
    <source>
        <dbReference type="SAM" id="Phobius"/>
    </source>
</evidence>
<reference evidence="7 9" key="1">
    <citation type="submission" date="2017-05" db="EMBL/GenBank/DDBJ databases">
        <title>Draft genome sequence of Elsinoe australis.</title>
        <authorList>
            <person name="Cheng Q."/>
        </authorList>
    </citation>
    <scope>NUCLEOTIDE SEQUENCE [LARGE SCALE GENOMIC DNA]</scope>
    <source>
        <strain evidence="7 9">NL1</strain>
    </source>
</reference>
<name>A0A2P7ZY25_9PEZI</name>
<evidence type="ECO:0000313" key="7">
    <source>
        <dbReference type="EMBL" id="PSK53087.1"/>
    </source>
</evidence>
<dbReference type="EMBL" id="PTQR01000028">
    <property type="protein sequence ID" value="TKX25454.1"/>
    <property type="molecule type" value="Genomic_DNA"/>
</dbReference>
<dbReference type="PANTHER" id="PTHR22779:SF6">
    <property type="entry name" value="SD17342P"/>
    <property type="match status" value="1"/>
</dbReference>
<dbReference type="Proteomes" id="UP000243723">
    <property type="component" value="Unassembled WGS sequence"/>
</dbReference>